<accession>A0A2M6YVE4</accession>
<comment type="caution">
    <text evidence="1">The sequence shown here is derived from an EMBL/GenBank/DDBJ whole genome shotgun (WGS) entry which is preliminary data.</text>
</comment>
<organism evidence="1 2">
    <name type="scientific">Candidatus Roizmanbacteria bacterium CG07_land_8_20_14_0_80_34_15</name>
    <dbReference type="NCBI Taxonomy" id="1974849"/>
    <lineage>
        <taxon>Bacteria</taxon>
        <taxon>Candidatus Roizmaniibacteriota</taxon>
    </lineage>
</organism>
<evidence type="ECO:0000313" key="1">
    <source>
        <dbReference type="EMBL" id="PIU37456.1"/>
    </source>
</evidence>
<dbReference type="EMBL" id="PEWY01000018">
    <property type="protein sequence ID" value="PIU37456.1"/>
    <property type="molecule type" value="Genomic_DNA"/>
</dbReference>
<reference evidence="2" key="1">
    <citation type="submission" date="2017-09" db="EMBL/GenBank/DDBJ databases">
        <title>Depth-based differentiation of microbial function through sediment-hosted aquifers and enrichment of novel symbionts in the deep terrestrial subsurface.</title>
        <authorList>
            <person name="Probst A.J."/>
            <person name="Ladd B."/>
            <person name="Jarett J.K."/>
            <person name="Geller-Mcgrath D.E."/>
            <person name="Sieber C.M.K."/>
            <person name="Emerson J.B."/>
            <person name="Anantharaman K."/>
            <person name="Thomas B.C."/>
            <person name="Malmstrom R."/>
            <person name="Stieglmeier M."/>
            <person name="Klingl A."/>
            <person name="Woyke T."/>
            <person name="Ryan C.M."/>
            <person name="Banfield J.F."/>
        </authorList>
    </citation>
    <scope>NUCLEOTIDE SEQUENCE [LARGE SCALE GENOMIC DNA]</scope>
</reference>
<evidence type="ECO:0000313" key="2">
    <source>
        <dbReference type="Proteomes" id="UP000230184"/>
    </source>
</evidence>
<proteinExistence type="predicted"/>
<dbReference type="AlphaFoldDB" id="A0A2M6YVE4"/>
<gene>
    <name evidence="1" type="ORF">COT02_00805</name>
</gene>
<dbReference type="Proteomes" id="UP000230184">
    <property type="component" value="Unassembled WGS sequence"/>
</dbReference>
<evidence type="ECO:0008006" key="3">
    <source>
        <dbReference type="Google" id="ProtNLM"/>
    </source>
</evidence>
<sequence>MSDQIVFTATEARQNFFELLRMAEAGKEPIVMKKDTNIKFKMTMIKEKKRKKNIDKILKKMGEIGLPALPIKEINRILSTMHEIKI</sequence>
<name>A0A2M6YVE4_9BACT</name>
<protein>
    <recommendedName>
        <fullName evidence="3">Antitoxin</fullName>
    </recommendedName>
</protein>